<dbReference type="Proteomes" id="UP000320475">
    <property type="component" value="Unassembled WGS sequence"/>
</dbReference>
<dbReference type="Proteomes" id="UP000317494">
    <property type="component" value="Unassembled WGS sequence"/>
</dbReference>
<dbReference type="AlphaFoldDB" id="A0A507DDT7"/>
<evidence type="ECO:0000313" key="2">
    <source>
        <dbReference type="EMBL" id="TPX49743.1"/>
    </source>
</evidence>
<organism evidence="2 4">
    <name type="scientific">Synchytrium endobioticum</name>
    <dbReference type="NCBI Taxonomy" id="286115"/>
    <lineage>
        <taxon>Eukaryota</taxon>
        <taxon>Fungi</taxon>
        <taxon>Fungi incertae sedis</taxon>
        <taxon>Chytridiomycota</taxon>
        <taxon>Chytridiomycota incertae sedis</taxon>
        <taxon>Chytridiomycetes</taxon>
        <taxon>Synchytriales</taxon>
        <taxon>Synchytriaceae</taxon>
        <taxon>Synchytrium</taxon>
    </lineage>
</organism>
<dbReference type="EMBL" id="QEAN01000457">
    <property type="protein sequence ID" value="TPX36391.1"/>
    <property type="molecule type" value="Genomic_DNA"/>
</dbReference>
<evidence type="ECO:0000313" key="1">
    <source>
        <dbReference type="EMBL" id="TPX36391.1"/>
    </source>
</evidence>
<evidence type="ECO:0000313" key="4">
    <source>
        <dbReference type="Proteomes" id="UP000320475"/>
    </source>
</evidence>
<name>A0A507DDT7_9FUNG</name>
<comment type="caution">
    <text evidence="2">The sequence shown here is derived from an EMBL/GenBank/DDBJ whole genome shotgun (WGS) entry which is preliminary data.</text>
</comment>
<reference evidence="3 4" key="1">
    <citation type="journal article" date="2019" name="Sci. Rep.">
        <title>Comparative genomics of chytrid fungi reveal insights into the obligate biotrophic and pathogenic lifestyle of Synchytrium endobioticum.</title>
        <authorList>
            <person name="van de Vossenberg B.T.L.H."/>
            <person name="Warris S."/>
            <person name="Nguyen H.D.T."/>
            <person name="van Gent-Pelzer M.P.E."/>
            <person name="Joly D.L."/>
            <person name="van de Geest H.C."/>
            <person name="Bonants P.J.M."/>
            <person name="Smith D.S."/>
            <person name="Levesque C.A."/>
            <person name="van der Lee T.A.J."/>
        </authorList>
    </citation>
    <scope>NUCLEOTIDE SEQUENCE [LARGE SCALE GENOMIC DNA]</scope>
    <source>
        <strain evidence="2 4">LEV6574</strain>
        <strain evidence="1 3">MB42</strain>
    </source>
</reference>
<proteinExistence type="predicted"/>
<keyword evidence="3" id="KW-1185">Reference proteome</keyword>
<sequence length="83" mass="9352">MHQSYKQSLSFAYKTKVPYAAANTITRKLQVQLFVPRAVTRFTTQKTDARQHAGTHILQKLRPQLASCYIFANIINIGTTGVV</sequence>
<evidence type="ECO:0000313" key="3">
    <source>
        <dbReference type="Proteomes" id="UP000317494"/>
    </source>
</evidence>
<dbReference type="EMBL" id="QEAM01000028">
    <property type="protein sequence ID" value="TPX49743.1"/>
    <property type="molecule type" value="Genomic_DNA"/>
</dbReference>
<accession>A0A507DDT7</accession>
<protein>
    <submittedName>
        <fullName evidence="2">Uncharacterized protein</fullName>
    </submittedName>
</protein>
<gene>
    <name evidence="2" type="ORF">SeLEV6574_g01302</name>
    <name evidence="1" type="ORF">SeMB42_g07099</name>
</gene>
<dbReference type="VEuPathDB" id="FungiDB:SeMB42_g07099"/>